<dbReference type="Pfam" id="PF00288">
    <property type="entry name" value="GHMP_kinases_N"/>
    <property type="match status" value="1"/>
</dbReference>
<dbReference type="PIRSF" id="PIRSF010376">
    <property type="entry name" value="IspE"/>
    <property type="match status" value="1"/>
</dbReference>
<evidence type="ECO:0000256" key="8">
    <source>
        <dbReference type="ARBA" id="ARBA00032554"/>
    </source>
</evidence>
<dbReference type="GO" id="GO:0019288">
    <property type="term" value="P:isopentenyl diphosphate biosynthetic process, methylerythritol 4-phosphate pathway"/>
    <property type="evidence" value="ECO:0007669"/>
    <property type="project" value="UniProtKB-UniRule"/>
</dbReference>
<evidence type="ECO:0000256" key="5">
    <source>
        <dbReference type="ARBA" id="ARBA00022741"/>
    </source>
</evidence>
<keyword evidence="5 9" id="KW-0547">Nucleotide-binding</keyword>
<evidence type="ECO:0000256" key="1">
    <source>
        <dbReference type="ARBA" id="ARBA00009684"/>
    </source>
</evidence>
<accession>A0A1T4P4M6</accession>
<dbReference type="Gene3D" id="3.30.70.890">
    <property type="entry name" value="GHMP kinase, C-terminal domain"/>
    <property type="match status" value="1"/>
</dbReference>
<dbReference type="EC" id="2.7.1.148" evidence="2 9"/>
<evidence type="ECO:0000313" key="13">
    <source>
        <dbReference type="Proteomes" id="UP000190121"/>
    </source>
</evidence>
<dbReference type="GO" id="GO:0016114">
    <property type="term" value="P:terpenoid biosynthetic process"/>
    <property type="evidence" value="ECO:0007669"/>
    <property type="project" value="UniProtKB-UniRule"/>
</dbReference>
<keyword evidence="9" id="KW-0414">Isoprene biosynthesis</keyword>
<protein>
    <recommendedName>
        <fullName evidence="3 9">4-diphosphocytidyl-2-C-methyl-D-erythritol kinase</fullName>
        <shortName evidence="9">CMK</shortName>
        <ecNumber evidence="2 9">2.7.1.148</ecNumber>
    </recommendedName>
    <alternativeName>
        <fullName evidence="8 9">4-(cytidine-5'-diphospho)-2-C-methyl-D-erythritol kinase</fullName>
    </alternativeName>
</protein>
<feature type="domain" description="GHMP kinase N-terminal" evidence="10">
    <location>
        <begin position="67"/>
        <end position="143"/>
    </location>
</feature>
<dbReference type="InterPro" id="IPR014721">
    <property type="entry name" value="Ribsml_uS5_D2-typ_fold_subgr"/>
</dbReference>
<keyword evidence="13" id="KW-1185">Reference proteome</keyword>
<dbReference type="Pfam" id="PF08544">
    <property type="entry name" value="GHMP_kinases_C"/>
    <property type="match status" value="1"/>
</dbReference>
<evidence type="ECO:0000259" key="10">
    <source>
        <dbReference type="Pfam" id="PF00288"/>
    </source>
</evidence>
<feature type="binding site" evidence="9">
    <location>
        <begin position="95"/>
        <end position="105"/>
    </location>
    <ligand>
        <name>ATP</name>
        <dbReference type="ChEBI" id="CHEBI:30616"/>
    </ligand>
</feature>
<evidence type="ECO:0000256" key="6">
    <source>
        <dbReference type="ARBA" id="ARBA00022777"/>
    </source>
</evidence>
<dbReference type="PANTHER" id="PTHR43527">
    <property type="entry name" value="4-DIPHOSPHOCYTIDYL-2-C-METHYL-D-ERYTHRITOL KINASE, CHLOROPLASTIC"/>
    <property type="match status" value="1"/>
</dbReference>
<comment type="similarity">
    <text evidence="1 9">Belongs to the GHMP kinase family. IspE subfamily.</text>
</comment>
<feature type="active site" evidence="9">
    <location>
        <position position="137"/>
    </location>
</feature>
<dbReference type="InterPro" id="IPR006204">
    <property type="entry name" value="GHMP_kinase_N_dom"/>
</dbReference>
<evidence type="ECO:0000259" key="11">
    <source>
        <dbReference type="Pfam" id="PF08544"/>
    </source>
</evidence>
<evidence type="ECO:0000256" key="4">
    <source>
        <dbReference type="ARBA" id="ARBA00022679"/>
    </source>
</evidence>
<dbReference type="SUPFAM" id="SSF54211">
    <property type="entry name" value="Ribosomal protein S5 domain 2-like"/>
    <property type="match status" value="1"/>
</dbReference>
<dbReference type="STRING" id="29524.SAMN02745171_01318"/>
<feature type="domain" description="GHMP kinase C-terminal" evidence="11">
    <location>
        <begin position="215"/>
        <end position="257"/>
    </location>
</feature>
<dbReference type="RefSeq" id="WP_078737266.1">
    <property type="nucleotide sequence ID" value="NZ_FUXE01000014.1"/>
</dbReference>
<evidence type="ECO:0000313" key="12">
    <source>
        <dbReference type="EMBL" id="SJZ86277.1"/>
    </source>
</evidence>
<keyword evidence="6 9" id="KW-0418">Kinase</keyword>
<dbReference type="GO" id="GO:0050515">
    <property type="term" value="F:4-(cytidine 5'-diphospho)-2-C-methyl-D-erythritol kinase activity"/>
    <property type="evidence" value="ECO:0007669"/>
    <property type="project" value="UniProtKB-UniRule"/>
</dbReference>
<keyword evidence="7 9" id="KW-0067">ATP-binding</keyword>
<dbReference type="InterPro" id="IPR020568">
    <property type="entry name" value="Ribosomal_Su5_D2-typ_SF"/>
</dbReference>
<gene>
    <name evidence="9" type="primary">ispE</name>
    <name evidence="12" type="ORF">SAMN02745171_01318</name>
</gene>
<dbReference type="InterPro" id="IPR004424">
    <property type="entry name" value="IspE"/>
</dbReference>
<dbReference type="GO" id="GO:0005524">
    <property type="term" value="F:ATP binding"/>
    <property type="evidence" value="ECO:0007669"/>
    <property type="project" value="UniProtKB-UniRule"/>
</dbReference>
<evidence type="ECO:0000256" key="7">
    <source>
        <dbReference type="ARBA" id="ARBA00022840"/>
    </source>
</evidence>
<dbReference type="EMBL" id="FUXE01000014">
    <property type="protein sequence ID" value="SJZ86277.1"/>
    <property type="molecule type" value="Genomic_DNA"/>
</dbReference>
<keyword evidence="4 9" id="KW-0808">Transferase</keyword>
<dbReference type="HAMAP" id="MF_00061">
    <property type="entry name" value="IspE"/>
    <property type="match status" value="1"/>
</dbReference>
<organism evidence="12 13">
    <name type="scientific">Porphyromonas circumdentaria</name>
    <dbReference type="NCBI Taxonomy" id="29524"/>
    <lineage>
        <taxon>Bacteria</taxon>
        <taxon>Pseudomonadati</taxon>
        <taxon>Bacteroidota</taxon>
        <taxon>Bacteroidia</taxon>
        <taxon>Bacteroidales</taxon>
        <taxon>Porphyromonadaceae</taxon>
        <taxon>Porphyromonas</taxon>
    </lineage>
</organism>
<evidence type="ECO:0000256" key="9">
    <source>
        <dbReference type="HAMAP-Rule" id="MF_00061"/>
    </source>
</evidence>
<comment type="pathway">
    <text evidence="9">Isoprenoid biosynthesis; isopentenyl diphosphate biosynthesis via DXP pathway; isopentenyl diphosphate from 1-deoxy-D-xylulose 5-phosphate: step 3/6.</text>
</comment>
<feature type="active site" evidence="9">
    <location>
        <position position="8"/>
    </location>
</feature>
<name>A0A1T4P4M6_9PORP</name>
<comment type="function">
    <text evidence="9">Catalyzes the phosphorylation of the position 2 hydroxy group of 4-diphosphocytidyl-2C-methyl-D-erythritol.</text>
</comment>
<comment type="catalytic activity">
    <reaction evidence="9">
        <text>4-CDP-2-C-methyl-D-erythritol + ATP = 4-CDP-2-C-methyl-D-erythritol 2-phosphate + ADP + H(+)</text>
        <dbReference type="Rhea" id="RHEA:18437"/>
        <dbReference type="ChEBI" id="CHEBI:15378"/>
        <dbReference type="ChEBI" id="CHEBI:30616"/>
        <dbReference type="ChEBI" id="CHEBI:57823"/>
        <dbReference type="ChEBI" id="CHEBI:57919"/>
        <dbReference type="ChEBI" id="CHEBI:456216"/>
        <dbReference type="EC" id="2.7.1.148"/>
    </reaction>
</comment>
<dbReference type="InterPro" id="IPR036554">
    <property type="entry name" value="GHMP_kinase_C_sf"/>
</dbReference>
<dbReference type="NCBIfam" id="TIGR00154">
    <property type="entry name" value="ispE"/>
    <property type="match status" value="1"/>
</dbReference>
<reference evidence="13" key="1">
    <citation type="submission" date="2017-02" db="EMBL/GenBank/DDBJ databases">
        <authorList>
            <person name="Varghese N."/>
            <person name="Submissions S."/>
        </authorList>
    </citation>
    <scope>NUCLEOTIDE SEQUENCE [LARGE SCALE GENOMIC DNA]</scope>
    <source>
        <strain evidence="13">ATCC 51356</strain>
    </source>
</reference>
<dbReference type="OrthoDB" id="9809438at2"/>
<dbReference type="Gene3D" id="3.30.230.10">
    <property type="match status" value="1"/>
</dbReference>
<evidence type="ECO:0000256" key="2">
    <source>
        <dbReference type="ARBA" id="ARBA00012052"/>
    </source>
</evidence>
<dbReference type="SUPFAM" id="SSF55060">
    <property type="entry name" value="GHMP Kinase, C-terminal domain"/>
    <property type="match status" value="1"/>
</dbReference>
<proteinExistence type="inferred from homology"/>
<dbReference type="Proteomes" id="UP000190121">
    <property type="component" value="Unassembled WGS sequence"/>
</dbReference>
<evidence type="ECO:0000256" key="3">
    <source>
        <dbReference type="ARBA" id="ARBA00017473"/>
    </source>
</evidence>
<dbReference type="UniPathway" id="UPA00056">
    <property type="reaction ID" value="UER00094"/>
</dbReference>
<sequence length="282" mass="31506">MVVFPNAKLNLGLRIIERLSNGYHAIETIFLPVELCDIIEIVPLPEVQGVDQWQQSGVIIEEKAEENTVLRTLHMLREEGYPIPPLSVELVKKIPFGAGLGGGSADAAFMLKALNEMFHLELSTERMASMIKRIGADCPFFIHNTPMLGEGIGDVLTPLALPSSIKRAQILLIKPPIFISTKEAYSAISCRPEAKNSLKDLFQSPLSLWKELFINDFEEPLFKVYPLLKEIKEYIYALGADYASMSGSGSTLYGIFTRSIPPLTDAPFREESYFVWQGKLIQ</sequence>
<dbReference type="PANTHER" id="PTHR43527:SF2">
    <property type="entry name" value="4-DIPHOSPHOCYTIDYL-2-C-METHYL-D-ERYTHRITOL KINASE, CHLOROPLASTIC"/>
    <property type="match status" value="1"/>
</dbReference>
<dbReference type="AlphaFoldDB" id="A0A1T4P4M6"/>
<dbReference type="InterPro" id="IPR013750">
    <property type="entry name" value="GHMP_kinase_C_dom"/>
</dbReference>